<keyword evidence="2 6" id="KW-0489">Methyltransferase</keyword>
<feature type="active site" description="Nucleophile" evidence="6">
    <location>
        <position position="363"/>
    </location>
</feature>
<dbReference type="InterPro" id="IPR018314">
    <property type="entry name" value="RsmB/NOL1/NOP2-like_CS"/>
</dbReference>
<evidence type="ECO:0000313" key="8">
    <source>
        <dbReference type="EMBL" id="KAK9863612.1"/>
    </source>
</evidence>
<evidence type="ECO:0000256" key="1">
    <source>
        <dbReference type="ARBA" id="ARBA00007494"/>
    </source>
</evidence>
<dbReference type="PANTHER" id="PTHR22807:SF61">
    <property type="entry name" value="NOL1_NOP2_SUN FAMILY PROTEIN _ ANTITERMINATION NUSB DOMAIN-CONTAINING PROTEIN"/>
    <property type="match status" value="1"/>
</dbReference>
<comment type="caution">
    <text evidence="6">Lacks conserved residue(s) required for the propagation of feature annotation.</text>
</comment>
<dbReference type="Pfam" id="PF01189">
    <property type="entry name" value="Methyltr_RsmB-F"/>
    <property type="match status" value="1"/>
</dbReference>
<accession>A0AAW1T4S7</accession>
<comment type="similarity">
    <text evidence="1 6">Belongs to the class I-like SAM-binding methyltransferase superfamily. RsmB/NOP family.</text>
</comment>
<feature type="binding site" evidence="6">
    <location>
        <position position="259"/>
    </location>
    <ligand>
        <name>S-adenosyl-L-methionine</name>
        <dbReference type="ChEBI" id="CHEBI:59789"/>
    </ligand>
</feature>
<dbReference type="SUPFAM" id="SSF53335">
    <property type="entry name" value="S-adenosyl-L-methionine-dependent methyltransferases"/>
    <property type="match status" value="1"/>
</dbReference>
<dbReference type="SUPFAM" id="SSF48013">
    <property type="entry name" value="NusB-like"/>
    <property type="match status" value="1"/>
</dbReference>
<feature type="binding site" evidence="6">
    <location>
        <begin position="235"/>
        <end position="241"/>
    </location>
    <ligand>
        <name>S-adenosyl-L-methionine</name>
        <dbReference type="ChEBI" id="CHEBI:59789"/>
    </ligand>
</feature>
<evidence type="ECO:0000256" key="2">
    <source>
        <dbReference type="ARBA" id="ARBA00022603"/>
    </source>
</evidence>
<gene>
    <name evidence="8" type="ORF">WJX84_008804</name>
</gene>
<sequence length="426" mass="46279">KARTATGLTAGVLKSQRRLDLLMSPYLTKPQKLAPGLQNMLRLAAYELIVCQRPLHIVNEYVQLAKKLSHPRAAGLINAVLRKVCQLQVSGVWQLPLELDTAASPADLSEQLGLHFSHPTWMVSRWLQQLGTAETLALLECNNRLPGFGVWVAPSYPGGPSGLLQDLRLHLPEEEDAFRASDYLPAHFIHASRGVQEIISLPQFRQGQLQVMSESAGLVVTLLDPQPGECLLDACAAPGSKSLFAASLMQAQGQIVALDSKSARLRLLESAAQKRGMSSMLRTCACELQNFKQQHPELIPAGGFDRVLVDAPCSGTGTLGKRADLRWQRLPGELPELCTLQEVLLHAAASLVRVGGFVVYSTCSIEEDENSARIAAFLACHENFELTSAVGASLPQSVTSSEGFLKVFQHKQNIEGAFAAKLKRLG</sequence>
<dbReference type="GO" id="GO:0006355">
    <property type="term" value="P:regulation of DNA-templated transcription"/>
    <property type="evidence" value="ECO:0007669"/>
    <property type="project" value="InterPro"/>
</dbReference>
<protein>
    <recommendedName>
        <fullName evidence="7">SAM-dependent MTase RsmB/NOP-type domain-containing protein</fullName>
    </recommendedName>
</protein>
<evidence type="ECO:0000256" key="6">
    <source>
        <dbReference type="PROSITE-ProRule" id="PRU01023"/>
    </source>
</evidence>
<proteinExistence type="inferred from homology"/>
<comment type="caution">
    <text evidence="8">The sequence shown here is derived from an EMBL/GenBank/DDBJ whole genome shotgun (WGS) entry which is preliminary data.</text>
</comment>
<evidence type="ECO:0000256" key="3">
    <source>
        <dbReference type="ARBA" id="ARBA00022679"/>
    </source>
</evidence>
<evidence type="ECO:0000313" key="9">
    <source>
        <dbReference type="Proteomes" id="UP001485043"/>
    </source>
</evidence>
<feature type="domain" description="SAM-dependent MTase RsmB/NOP-type" evidence="7">
    <location>
        <begin position="138"/>
        <end position="425"/>
    </location>
</feature>
<dbReference type="Gene3D" id="1.10.940.10">
    <property type="entry name" value="NusB-like"/>
    <property type="match status" value="1"/>
</dbReference>
<dbReference type="GO" id="GO:0003723">
    <property type="term" value="F:RNA binding"/>
    <property type="evidence" value="ECO:0007669"/>
    <property type="project" value="UniProtKB-UniRule"/>
</dbReference>
<dbReference type="PROSITE" id="PS01153">
    <property type="entry name" value="NOL1_NOP2_SUN"/>
    <property type="match status" value="1"/>
</dbReference>
<evidence type="ECO:0000256" key="5">
    <source>
        <dbReference type="ARBA" id="ARBA00022884"/>
    </source>
</evidence>
<dbReference type="InterPro" id="IPR035926">
    <property type="entry name" value="NusB-like_sf"/>
</dbReference>
<dbReference type="GO" id="GO:0001510">
    <property type="term" value="P:RNA methylation"/>
    <property type="evidence" value="ECO:0007669"/>
    <property type="project" value="InterPro"/>
</dbReference>
<organism evidence="8 9">
    <name type="scientific">Apatococcus fuscideae</name>
    <dbReference type="NCBI Taxonomy" id="2026836"/>
    <lineage>
        <taxon>Eukaryota</taxon>
        <taxon>Viridiplantae</taxon>
        <taxon>Chlorophyta</taxon>
        <taxon>core chlorophytes</taxon>
        <taxon>Trebouxiophyceae</taxon>
        <taxon>Chlorellales</taxon>
        <taxon>Chlorellaceae</taxon>
        <taxon>Apatococcus</taxon>
    </lineage>
</organism>
<dbReference type="InterPro" id="IPR029063">
    <property type="entry name" value="SAM-dependent_MTases_sf"/>
</dbReference>
<dbReference type="InterPro" id="IPR006027">
    <property type="entry name" value="NusB_RsmB_TIM44"/>
</dbReference>
<dbReference type="PRINTS" id="PR02008">
    <property type="entry name" value="RCMTFAMILY"/>
</dbReference>
<dbReference type="PANTHER" id="PTHR22807">
    <property type="entry name" value="NOP2 YEAST -RELATED NOL1/NOP2/FMU SUN DOMAIN-CONTAINING"/>
    <property type="match status" value="1"/>
</dbReference>
<dbReference type="AlphaFoldDB" id="A0AAW1T4S7"/>
<dbReference type="EMBL" id="JALJOV010000450">
    <property type="protein sequence ID" value="KAK9863612.1"/>
    <property type="molecule type" value="Genomic_DNA"/>
</dbReference>
<keyword evidence="3 6" id="KW-0808">Transferase</keyword>
<dbReference type="PROSITE" id="PS51686">
    <property type="entry name" value="SAM_MT_RSMB_NOP"/>
    <property type="match status" value="1"/>
</dbReference>
<dbReference type="Proteomes" id="UP001485043">
    <property type="component" value="Unassembled WGS sequence"/>
</dbReference>
<dbReference type="GO" id="GO:0008173">
    <property type="term" value="F:RNA methyltransferase activity"/>
    <property type="evidence" value="ECO:0007669"/>
    <property type="project" value="InterPro"/>
</dbReference>
<keyword evidence="5 6" id="KW-0694">RNA-binding</keyword>
<keyword evidence="4 6" id="KW-0949">S-adenosyl-L-methionine</keyword>
<dbReference type="Gene3D" id="3.40.50.150">
    <property type="entry name" value="Vaccinia Virus protein VP39"/>
    <property type="match status" value="1"/>
</dbReference>
<feature type="non-terminal residue" evidence="8">
    <location>
        <position position="1"/>
    </location>
</feature>
<evidence type="ECO:0000256" key="4">
    <source>
        <dbReference type="ARBA" id="ARBA00022691"/>
    </source>
</evidence>
<dbReference type="Pfam" id="PF01029">
    <property type="entry name" value="NusB"/>
    <property type="match status" value="1"/>
</dbReference>
<feature type="binding site" evidence="6">
    <location>
        <position position="310"/>
    </location>
    <ligand>
        <name>S-adenosyl-L-methionine</name>
        <dbReference type="ChEBI" id="CHEBI:59789"/>
    </ligand>
</feature>
<dbReference type="InterPro" id="IPR049560">
    <property type="entry name" value="MeTrfase_RsmB-F_NOP2_cat"/>
</dbReference>
<reference evidence="8 9" key="1">
    <citation type="journal article" date="2024" name="Nat. Commun.">
        <title>Phylogenomics reveals the evolutionary origins of lichenization in chlorophyte algae.</title>
        <authorList>
            <person name="Puginier C."/>
            <person name="Libourel C."/>
            <person name="Otte J."/>
            <person name="Skaloud P."/>
            <person name="Haon M."/>
            <person name="Grisel S."/>
            <person name="Petersen M."/>
            <person name="Berrin J.G."/>
            <person name="Delaux P.M."/>
            <person name="Dal Grande F."/>
            <person name="Keller J."/>
        </authorList>
    </citation>
    <scope>NUCLEOTIDE SEQUENCE [LARGE SCALE GENOMIC DNA]</scope>
    <source>
        <strain evidence="8 9">SAG 2523</strain>
    </source>
</reference>
<evidence type="ECO:0000259" key="7">
    <source>
        <dbReference type="PROSITE" id="PS51686"/>
    </source>
</evidence>
<name>A0AAW1T4S7_9CHLO</name>
<dbReference type="InterPro" id="IPR001678">
    <property type="entry name" value="MeTrfase_RsmB-F_NOP2_dom"/>
</dbReference>
<keyword evidence="9" id="KW-1185">Reference proteome</keyword>
<dbReference type="InterPro" id="IPR023267">
    <property type="entry name" value="RCMT"/>
</dbReference>